<keyword evidence="1" id="KW-1133">Transmembrane helix</keyword>
<feature type="transmembrane region" description="Helical" evidence="1">
    <location>
        <begin position="235"/>
        <end position="253"/>
    </location>
</feature>
<feature type="chain" id="PRO_5002120904" evidence="2">
    <location>
        <begin position="22"/>
        <end position="268"/>
    </location>
</feature>
<evidence type="ECO:0000313" key="3">
    <source>
        <dbReference type="EMBL" id="CEO88297.1"/>
    </source>
</evidence>
<keyword evidence="1" id="KW-0472">Membrane</keyword>
<accession>A0A0B7MKV8</accession>
<dbReference type="RefSeq" id="WP_044664488.1">
    <property type="nucleotide sequence ID" value="NZ_CDRZ01000079.1"/>
</dbReference>
<feature type="signal peptide" evidence="2">
    <location>
        <begin position="1"/>
        <end position="21"/>
    </location>
</feature>
<proteinExistence type="predicted"/>
<keyword evidence="1" id="KW-0812">Transmembrane</keyword>
<evidence type="ECO:0000256" key="2">
    <source>
        <dbReference type="SAM" id="SignalP"/>
    </source>
</evidence>
<gene>
    <name evidence="3" type="ORF">SSCH_170031</name>
</gene>
<dbReference type="Proteomes" id="UP000046155">
    <property type="component" value="Unassembled WGS sequence"/>
</dbReference>
<evidence type="ECO:0000256" key="1">
    <source>
        <dbReference type="SAM" id="Phobius"/>
    </source>
</evidence>
<organism evidence="3 4">
    <name type="scientific">Syntrophaceticus schinkii</name>
    <dbReference type="NCBI Taxonomy" id="499207"/>
    <lineage>
        <taxon>Bacteria</taxon>
        <taxon>Bacillati</taxon>
        <taxon>Bacillota</taxon>
        <taxon>Clostridia</taxon>
        <taxon>Thermoanaerobacterales</taxon>
        <taxon>Thermoanaerobacterales Family III. Incertae Sedis</taxon>
        <taxon>Syntrophaceticus</taxon>
    </lineage>
</organism>
<name>A0A0B7MKV8_9FIRM</name>
<dbReference type="EMBL" id="CDRZ01000079">
    <property type="protein sequence ID" value="CEO88297.1"/>
    <property type="molecule type" value="Genomic_DNA"/>
</dbReference>
<keyword evidence="4" id="KW-1185">Reference proteome</keyword>
<dbReference type="AlphaFoldDB" id="A0A0B7MKV8"/>
<evidence type="ECO:0000313" key="4">
    <source>
        <dbReference type="Proteomes" id="UP000046155"/>
    </source>
</evidence>
<reference evidence="4" key="1">
    <citation type="submission" date="2015-01" db="EMBL/GenBank/DDBJ databases">
        <authorList>
            <person name="Manzoor Shahid"/>
            <person name="Zubair Saima"/>
        </authorList>
    </citation>
    <scope>NUCLEOTIDE SEQUENCE [LARGE SCALE GENOMIC DNA]</scope>
    <source>
        <strain evidence="4">Sp3</strain>
    </source>
</reference>
<sequence>MNRSACAVLSLLIALSLMSFGFTNWPNRNSGSASQTSKFKWGIFSDSVSQGDWGPDLTCEPGLKNARPISEGKDVGATSLNLQDTNKNGAIDTIKIDVKNAYPSYYNKVDIGVKNFGEIAVKVGNAIFIWEGKTFTLESGQVYYLYEDRRMIKNATAPEDAILEVRWTEGSEQNLYPGDILPCALEYHVLQGACQNHSYDFGVTLTAEALEVVGSISDQAVSKVKSALLPRTGGTVYFFYLVGTVAVVFGVFFKAKALAKMMPQNIYA</sequence>
<keyword evidence="2" id="KW-0732">Signal</keyword>
<protein>
    <submittedName>
        <fullName evidence="3">Uncharacterized protein</fullName>
    </submittedName>
</protein>